<gene>
    <name evidence="2" type="ORF">B0T10DRAFT_483611</name>
</gene>
<keyword evidence="1" id="KW-0812">Transmembrane</keyword>
<evidence type="ECO:0000313" key="2">
    <source>
        <dbReference type="EMBL" id="KAH6892335.1"/>
    </source>
</evidence>
<accession>A0A9P9AU80</accession>
<dbReference type="EMBL" id="JAGPYM010000007">
    <property type="protein sequence ID" value="KAH6892335.1"/>
    <property type="molecule type" value="Genomic_DNA"/>
</dbReference>
<keyword evidence="1" id="KW-0472">Membrane</keyword>
<feature type="transmembrane region" description="Helical" evidence="1">
    <location>
        <begin position="33"/>
        <end position="50"/>
    </location>
</feature>
<dbReference type="PANTHER" id="PTHR39218">
    <property type="entry name" value="OXIDOREDUCTASE 14 KDA SUBUNIT, PUTATIVE (AFU_ORTHOLOGUE AFUA_1G12110)-RELATED"/>
    <property type="match status" value="1"/>
</dbReference>
<protein>
    <recommendedName>
        <fullName evidence="4">NADH2 dehydrogenase 14K chain</fullName>
    </recommendedName>
</protein>
<dbReference type="Proteomes" id="UP000777438">
    <property type="component" value="Unassembled WGS sequence"/>
</dbReference>
<dbReference type="OrthoDB" id="2141050at2759"/>
<name>A0A9P9AU80_9HYPO</name>
<sequence>MVHRIAFWSAFGVAVRFWQIGIEMRPFFNKSSLWAYPAYALGGASFGYWLQGVDDRQASTLTARKNALIEKRARKAQREAAYELEA</sequence>
<reference evidence="2 3" key="1">
    <citation type="journal article" date="2021" name="Nat. Commun.">
        <title>Genetic determinants of endophytism in the Arabidopsis root mycobiome.</title>
        <authorList>
            <person name="Mesny F."/>
            <person name="Miyauchi S."/>
            <person name="Thiergart T."/>
            <person name="Pickel B."/>
            <person name="Atanasova L."/>
            <person name="Karlsson M."/>
            <person name="Huettel B."/>
            <person name="Barry K.W."/>
            <person name="Haridas S."/>
            <person name="Chen C."/>
            <person name="Bauer D."/>
            <person name="Andreopoulos W."/>
            <person name="Pangilinan J."/>
            <person name="LaButti K."/>
            <person name="Riley R."/>
            <person name="Lipzen A."/>
            <person name="Clum A."/>
            <person name="Drula E."/>
            <person name="Henrissat B."/>
            <person name="Kohler A."/>
            <person name="Grigoriev I.V."/>
            <person name="Martin F.M."/>
            <person name="Hacquard S."/>
        </authorList>
    </citation>
    <scope>NUCLEOTIDE SEQUENCE [LARGE SCALE GENOMIC DNA]</scope>
    <source>
        <strain evidence="2 3">MPI-CAGE-CH-0241</strain>
    </source>
</reference>
<evidence type="ECO:0000256" key="1">
    <source>
        <dbReference type="SAM" id="Phobius"/>
    </source>
</evidence>
<organism evidence="2 3">
    <name type="scientific">Thelonectria olida</name>
    <dbReference type="NCBI Taxonomy" id="1576542"/>
    <lineage>
        <taxon>Eukaryota</taxon>
        <taxon>Fungi</taxon>
        <taxon>Dikarya</taxon>
        <taxon>Ascomycota</taxon>
        <taxon>Pezizomycotina</taxon>
        <taxon>Sordariomycetes</taxon>
        <taxon>Hypocreomycetidae</taxon>
        <taxon>Hypocreales</taxon>
        <taxon>Nectriaceae</taxon>
        <taxon>Thelonectria</taxon>
    </lineage>
</organism>
<comment type="caution">
    <text evidence="2">The sequence shown here is derived from an EMBL/GenBank/DDBJ whole genome shotgun (WGS) entry which is preliminary data.</text>
</comment>
<keyword evidence="1" id="KW-1133">Transmembrane helix</keyword>
<evidence type="ECO:0000313" key="3">
    <source>
        <dbReference type="Proteomes" id="UP000777438"/>
    </source>
</evidence>
<proteinExistence type="predicted"/>
<keyword evidence="3" id="KW-1185">Reference proteome</keyword>
<dbReference type="AlphaFoldDB" id="A0A9P9AU80"/>
<dbReference type="PANTHER" id="PTHR39218:SF1">
    <property type="entry name" value="OXIDOREDUCTASE 14 KDA SUBUNIT, PUTATIVE (AFU_ORTHOLOGUE AFUA_1G12110)-RELATED"/>
    <property type="match status" value="1"/>
</dbReference>
<evidence type="ECO:0008006" key="4">
    <source>
        <dbReference type="Google" id="ProtNLM"/>
    </source>
</evidence>